<evidence type="ECO:0000256" key="1">
    <source>
        <dbReference type="ARBA" id="ARBA00004651"/>
    </source>
</evidence>
<feature type="transmembrane region" description="Helical" evidence="7">
    <location>
        <begin position="103"/>
        <end position="121"/>
    </location>
</feature>
<dbReference type="Pfam" id="PF00892">
    <property type="entry name" value="EamA"/>
    <property type="match status" value="2"/>
</dbReference>
<dbReference type="PANTHER" id="PTHR42920">
    <property type="entry name" value="OS03G0707200 PROTEIN-RELATED"/>
    <property type="match status" value="1"/>
</dbReference>
<comment type="similarity">
    <text evidence="2">Belongs to the EamA transporter family.</text>
</comment>
<evidence type="ECO:0000256" key="7">
    <source>
        <dbReference type="SAM" id="Phobius"/>
    </source>
</evidence>
<evidence type="ECO:0000256" key="2">
    <source>
        <dbReference type="ARBA" id="ARBA00007362"/>
    </source>
</evidence>
<protein>
    <submittedName>
        <fullName evidence="9">Drug/metabolite transporter (DMT)-like permease</fullName>
    </submittedName>
</protein>
<dbReference type="Proteomes" id="UP001519307">
    <property type="component" value="Unassembled WGS sequence"/>
</dbReference>
<comment type="caution">
    <text evidence="9">The sequence shown here is derived from an EMBL/GenBank/DDBJ whole genome shotgun (WGS) entry which is preliminary data.</text>
</comment>
<keyword evidence="6 7" id="KW-0472">Membrane</keyword>
<feature type="transmembrane region" description="Helical" evidence="7">
    <location>
        <begin position="271"/>
        <end position="291"/>
    </location>
</feature>
<dbReference type="InterPro" id="IPR051258">
    <property type="entry name" value="Diverse_Substrate_Transporter"/>
</dbReference>
<feature type="transmembrane region" description="Helical" evidence="7">
    <location>
        <begin position="69"/>
        <end position="91"/>
    </location>
</feature>
<dbReference type="InterPro" id="IPR000620">
    <property type="entry name" value="EamA_dom"/>
</dbReference>
<keyword evidence="10" id="KW-1185">Reference proteome</keyword>
<feature type="domain" description="EamA" evidence="8">
    <location>
        <begin position="159"/>
        <end position="286"/>
    </location>
</feature>
<dbReference type="InterPro" id="IPR037185">
    <property type="entry name" value="EmrE-like"/>
</dbReference>
<dbReference type="EMBL" id="JAGGLM010000003">
    <property type="protein sequence ID" value="MBP2032270.1"/>
    <property type="molecule type" value="Genomic_DNA"/>
</dbReference>
<evidence type="ECO:0000256" key="6">
    <source>
        <dbReference type="ARBA" id="ARBA00023136"/>
    </source>
</evidence>
<sequence>MRKQVVKSNIFLLLTAVIWGFAFVAQRVGMKFLGPFTFNAVRFLLGSISIIPIIIFYKNETGNKNNVKNLKSTISAGIICGIFLFLGSSFQQVGLQGATAGKAAFITGLYIVIVPIIGIFLKQHININSWIGAVAAVIGLYLLCVNGGFNISYSDSLELVSAFMFSGQIILIGHFVNKVDSIKLAFCQFMTCTILSFIIAIFKENINFHNIILSSAPILYGGIMSVGVAYTLQIIGQKFSEPAHASIIMSMESVFASLGGFLILGEYFGCKEIAGCILMFAGMLLSAVPSLKDKNTGTVF</sequence>
<keyword evidence="5 7" id="KW-1133">Transmembrane helix</keyword>
<feature type="transmembrane region" description="Helical" evidence="7">
    <location>
        <begin position="208"/>
        <end position="232"/>
    </location>
</feature>
<name>A0ABS4KRN1_9CLOT</name>
<organism evidence="9 10">
    <name type="scientific">Clostridium algifaecis</name>
    <dbReference type="NCBI Taxonomy" id="1472040"/>
    <lineage>
        <taxon>Bacteria</taxon>
        <taxon>Bacillati</taxon>
        <taxon>Bacillota</taxon>
        <taxon>Clostridia</taxon>
        <taxon>Eubacteriales</taxon>
        <taxon>Clostridiaceae</taxon>
        <taxon>Clostridium</taxon>
    </lineage>
</organism>
<feature type="transmembrane region" description="Helical" evidence="7">
    <location>
        <begin position="133"/>
        <end position="153"/>
    </location>
</feature>
<feature type="transmembrane region" description="Helical" evidence="7">
    <location>
        <begin position="184"/>
        <end position="202"/>
    </location>
</feature>
<feature type="transmembrane region" description="Helical" evidence="7">
    <location>
        <begin position="159"/>
        <end position="177"/>
    </location>
</feature>
<accession>A0ABS4KRN1</accession>
<keyword evidence="4 7" id="KW-0812">Transmembrane</keyword>
<evidence type="ECO:0000256" key="4">
    <source>
        <dbReference type="ARBA" id="ARBA00022692"/>
    </source>
</evidence>
<evidence type="ECO:0000313" key="9">
    <source>
        <dbReference type="EMBL" id="MBP2032270.1"/>
    </source>
</evidence>
<evidence type="ECO:0000256" key="3">
    <source>
        <dbReference type="ARBA" id="ARBA00022475"/>
    </source>
</evidence>
<dbReference type="PANTHER" id="PTHR42920:SF5">
    <property type="entry name" value="EAMA DOMAIN-CONTAINING PROTEIN"/>
    <property type="match status" value="1"/>
</dbReference>
<dbReference type="SUPFAM" id="SSF103481">
    <property type="entry name" value="Multidrug resistance efflux transporter EmrE"/>
    <property type="match status" value="2"/>
</dbReference>
<comment type="subcellular location">
    <subcellularLocation>
        <location evidence="1">Cell membrane</location>
        <topology evidence="1">Multi-pass membrane protein</topology>
    </subcellularLocation>
</comment>
<evidence type="ECO:0000259" key="8">
    <source>
        <dbReference type="Pfam" id="PF00892"/>
    </source>
</evidence>
<dbReference type="RefSeq" id="WP_209701266.1">
    <property type="nucleotide sequence ID" value="NZ_JAGGLM010000003.1"/>
</dbReference>
<gene>
    <name evidence="9" type="ORF">J2Z42_000935</name>
</gene>
<reference evidence="9 10" key="1">
    <citation type="submission" date="2021-03" db="EMBL/GenBank/DDBJ databases">
        <title>Genomic Encyclopedia of Type Strains, Phase IV (KMG-IV): sequencing the most valuable type-strain genomes for metagenomic binning, comparative biology and taxonomic classification.</title>
        <authorList>
            <person name="Goeker M."/>
        </authorList>
    </citation>
    <scope>NUCLEOTIDE SEQUENCE [LARGE SCALE GENOMIC DNA]</scope>
    <source>
        <strain evidence="9 10">DSM 28783</strain>
    </source>
</reference>
<keyword evidence="3" id="KW-1003">Cell membrane</keyword>
<proteinExistence type="inferred from homology"/>
<feature type="transmembrane region" description="Helical" evidence="7">
    <location>
        <begin position="244"/>
        <end position="265"/>
    </location>
</feature>
<feature type="transmembrane region" description="Helical" evidence="7">
    <location>
        <begin position="36"/>
        <end position="57"/>
    </location>
</feature>
<evidence type="ECO:0000256" key="5">
    <source>
        <dbReference type="ARBA" id="ARBA00022989"/>
    </source>
</evidence>
<feature type="domain" description="EamA" evidence="8">
    <location>
        <begin position="9"/>
        <end position="143"/>
    </location>
</feature>
<evidence type="ECO:0000313" key="10">
    <source>
        <dbReference type="Proteomes" id="UP001519307"/>
    </source>
</evidence>